<evidence type="ECO:0000256" key="16">
    <source>
        <dbReference type="ARBA" id="ARBA00022840"/>
    </source>
</evidence>
<dbReference type="GO" id="GO:0004430">
    <property type="term" value="F:1-phosphatidylinositol 4-kinase activity"/>
    <property type="evidence" value="ECO:0007669"/>
    <property type="project" value="UniProtKB-UniRule"/>
</dbReference>
<keyword evidence="19" id="KW-0443">Lipid metabolism</keyword>
<dbReference type="GO" id="GO:0005524">
    <property type="term" value="F:ATP binding"/>
    <property type="evidence" value="ECO:0007669"/>
    <property type="project" value="UniProtKB-UniRule"/>
</dbReference>
<evidence type="ECO:0000256" key="14">
    <source>
        <dbReference type="ARBA" id="ARBA00022753"/>
    </source>
</evidence>
<accession>A0A493SY44</accession>
<evidence type="ECO:0000256" key="24">
    <source>
        <dbReference type="ARBA" id="ARBA00023288"/>
    </source>
</evidence>
<dbReference type="GO" id="GO:0046854">
    <property type="term" value="P:phosphatidylinositol phosphate biosynthetic process"/>
    <property type="evidence" value="ECO:0007669"/>
    <property type="project" value="UniProtKB-UniRule"/>
</dbReference>
<reference evidence="32" key="3">
    <citation type="submission" date="2025-09" db="UniProtKB">
        <authorList>
            <consortium name="Ensembl"/>
        </authorList>
    </citation>
    <scope>IDENTIFICATION</scope>
</reference>
<evidence type="ECO:0000256" key="25">
    <source>
        <dbReference type="ARBA" id="ARBA00023329"/>
    </source>
</evidence>
<evidence type="ECO:0000256" key="9">
    <source>
        <dbReference type="ARBA" id="ARBA00022475"/>
    </source>
</evidence>
<keyword evidence="17" id="KW-0770">Synapse</keyword>
<protein>
    <recommendedName>
        <fullName evidence="29">Phosphatidylinositol 4-kinase type 2</fullName>
        <ecNumber evidence="29">2.7.1.67</ecNumber>
    </recommendedName>
</protein>
<evidence type="ECO:0000256" key="20">
    <source>
        <dbReference type="ARBA" id="ARBA00023128"/>
    </source>
</evidence>
<evidence type="ECO:0000256" key="10">
    <source>
        <dbReference type="ARBA" id="ARBA00022553"/>
    </source>
</evidence>
<dbReference type="Ensembl" id="ENSAPLT00000029071.1">
    <property type="protein sequence ID" value="ENSAPLP00000018544.1"/>
    <property type="gene ID" value="ENSAPLG00000021804.1"/>
</dbReference>
<feature type="region of interest" description="Disordered" evidence="30">
    <location>
        <begin position="409"/>
        <end position="437"/>
    </location>
</feature>
<evidence type="ECO:0000256" key="26">
    <source>
        <dbReference type="ARBA" id="ARBA00034102"/>
    </source>
</evidence>
<dbReference type="STRING" id="8840.ENSAPLP00000018544"/>
<keyword evidence="10" id="KW-0597">Phosphoprotein</keyword>
<evidence type="ECO:0000256" key="12">
    <source>
        <dbReference type="ARBA" id="ARBA00022679"/>
    </source>
</evidence>
<evidence type="ECO:0000256" key="7">
    <source>
        <dbReference type="ARBA" id="ARBA00004541"/>
    </source>
</evidence>
<dbReference type="InterPro" id="IPR039756">
    <property type="entry name" value="Lsb6/PI4K2"/>
</dbReference>
<dbReference type="GO" id="GO:0005768">
    <property type="term" value="C:endosome"/>
    <property type="evidence" value="ECO:0007669"/>
    <property type="project" value="UniProtKB-SubCell"/>
</dbReference>
<evidence type="ECO:0000256" key="1">
    <source>
        <dbReference type="ARBA" id="ARBA00001686"/>
    </source>
</evidence>
<dbReference type="AlphaFoldDB" id="A0A493SY44"/>
<keyword evidence="18" id="KW-0333">Golgi apparatus</keyword>
<dbReference type="PROSITE" id="PS50290">
    <property type="entry name" value="PI3_4_KINASE_3"/>
    <property type="match status" value="1"/>
</dbReference>
<keyword evidence="33" id="KW-1185">Reference proteome</keyword>
<evidence type="ECO:0000256" key="15">
    <source>
        <dbReference type="ARBA" id="ARBA00022777"/>
    </source>
</evidence>
<dbReference type="GO" id="GO:0005739">
    <property type="term" value="C:mitochondrion"/>
    <property type="evidence" value="ECO:0007669"/>
    <property type="project" value="UniProtKB-SubCell"/>
</dbReference>
<keyword evidence="22" id="KW-0564">Palmitate</keyword>
<reference evidence="33" key="1">
    <citation type="submission" date="2017-10" db="EMBL/GenBank/DDBJ databases">
        <title>A new Pekin duck reference genome.</title>
        <authorList>
            <person name="Hou Z.-C."/>
            <person name="Zhou Z.-K."/>
            <person name="Zhu F."/>
            <person name="Hou S.-S."/>
        </authorList>
    </citation>
    <scope>NUCLEOTIDE SEQUENCE [LARGE SCALE GENOMIC DNA]</scope>
</reference>
<evidence type="ECO:0000256" key="21">
    <source>
        <dbReference type="ARBA" id="ARBA00023136"/>
    </source>
</evidence>
<organism evidence="32 33">
    <name type="scientific">Anas platyrhynchos platyrhynchos</name>
    <name type="common">Northern mallard</name>
    <dbReference type="NCBI Taxonomy" id="8840"/>
    <lineage>
        <taxon>Eukaryota</taxon>
        <taxon>Metazoa</taxon>
        <taxon>Chordata</taxon>
        <taxon>Craniata</taxon>
        <taxon>Vertebrata</taxon>
        <taxon>Euteleostomi</taxon>
        <taxon>Archelosauria</taxon>
        <taxon>Archosauria</taxon>
        <taxon>Dinosauria</taxon>
        <taxon>Saurischia</taxon>
        <taxon>Theropoda</taxon>
        <taxon>Coelurosauria</taxon>
        <taxon>Aves</taxon>
        <taxon>Neognathae</taxon>
        <taxon>Galloanserae</taxon>
        <taxon>Anseriformes</taxon>
        <taxon>Anatidae</taxon>
        <taxon>Anatinae</taxon>
        <taxon>Anas</taxon>
    </lineage>
</organism>
<dbReference type="PANTHER" id="PTHR12865:SF7">
    <property type="entry name" value="PHOSPHATIDYLINOSITOL 4-KINASE TYPE 2-ALPHA"/>
    <property type="match status" value="1"/>
</dbReference>
<keyword evidence="20" id="KW-0496">Mitochondrion</keyword>
<keyword evidence="16 29" id="KW-0067">ATP-binding</keyword>
<reference evidence="32" key="2">
    <citation type="submission" date="2025-08" db="UniProtKB">
        <authorList>
            <consortium name="Ensembl"/>
        </authorList>
    </citation>
    <scope>IDENTIFICATION</scope>
</reference>
<dbReference type="Pfam" id="PF00454">
    <property type="entry name" value="PI3_PI4_kinase"/>
    <property type="match status" value="2"/>
</dbReference>
<evidence type="ECO:0000256" key="29">
    <source>
        <dbReference type="RuleBase" id="RU367084"/>
    </source>
</evidence>
<keyword evidence="24" id="KW-0449">Lipoprotein</keyword>
<keyword evidence="11" id="KW-0771">Synaptosome</keyword>
<evidence type="ECO:0000256" key="18">
    <source>
        <dbReference type="ARBA" id="ARBA00023034"/>
    </source>
</evidence>
<evidence type="ECO:0000256" key="28">
    <source>
        <dbReference type="ARBA" id="ARBA00037864"/>
    </source>
</evidence>
<comment type="catalytic activity">
    <reaction evidence="1 29">
        <text>a 1,2-diacyl-sn-glycero-3-phospho-(1D-myo-inositol) + ATP = a 1,2-diacyl-sn-glycero-3-phospho-(1D-myo-inositol 4-phosphate) + ADP + H(+)</text>
        <dbReference type="Rhea" id="RHEA:19877"/>
        <dbReference type="ChEBI" id="CHEBI:15378"/>
        <dbReference type="ChEBI" id="CHEBI:30616"/>
        <dbReference type="ChEBI" id="CHEBI:57880"/>
        <dbReference type="ChEBI" id="CHEBI:58178"/>
        <dbReference type="ChEBI" id="CHEBI:456216"/>
        <dbReference type="EC" id="2.7.1.67"/>
    </reaction>
</comment>
<evidence type="ECO:0000256" key="3">
    <source>
        <dbReference type="ARBA" id="ARBA00004177"/>
    </source>
</evidence>
<evidence type="ECO:0000256" key="22">
    <source>
        <dbReference type="ARBA" id="ARBA00023139"/>
    </source>
</evidence>
<evidence type="ECO:0000256" key="13">
    <source>
        <dbReference type="ARBA" id="ARBA00022741"/>
    </source>
</evidence>
<dbReference type="EC" id="2.7.1.67" evidence="29"/>
<dbReference type="GO" id="GO:0007032">
    <property type="term" value="P:endosome organization"/>
    <property type="evidence" value="ECO:0007669"/>
    <property type="project" value="TreeGrafter"/>
</dbReference>
<evidence type="ECO:0000313" key="32">
    <source>
        <dbReference type="Ensembl" id="ENSAPLP00000018544.1"/>
    </source>
</evidence>
<keyword evidence="21 29" id="KW-0472">Membrane</keyword>
<evidence type="ECO:0000256" key="27">
    <source>
        <dbReference type="ARBA" id="ARBA00034111"/>
    </source>
</evidence>
<comment type="subcellular location">
    <subcellularLocation>
        <location evidence="4">Cell projection</location>
        <location evidence="4">Dendrite</location>
    </subcellularLocation>
    <subcellularLocation>
        <location evidence="7">Cytoplasmic vesicle</location>
    </subcellularLocation>
    <subcellularLocation>
        <location evidence="3">Endosome</location>
    </subcellularLocation>
    <subcellularLocation>
        <location evidence="28">Golgi apparatus</location>
        <location evidence="28">trans-Golgi network membrane</location>
        <topology evidence="28">Lipid-anchor</topology>
    </subcellularLocation>
    <subcellularLocation>
        <location evidence="5">Membrane raft</location>
    </subcellularLocation>
    <subcellularLocation>
        <location evidence="29">Membrane</location>
        <topology evidence="29">Peripheral membrane protein</topology>
    </subcellularLocation>
    <subcellularLocation>
        <location evidence="2">Mitochondrion</location>
    </subcellularLocation>
    <subcellularLocation>
        <location evidence="6">Perikaryon</location>
    </subcellularLocation>
    <subcellularLocation>
        <location evidence="27">Presynaptic cell membrane</location>
    </subcellularLocation>
    <subcellularLocation>
        <location evidence="26">Synapse</location>
        <location evidence="26">Synaptosome</location>
    </subcellularLocation>
</comment>
<keyword evidence="12 29" id="KW-0808">Transferase</keyword>
<keyword evidence="23" id="KW-0966">Cell projection</keyword>
<dbReference type="PANTHER" id="PTHR12865">
    <property type="entry name" value="PHOSPHATIDYLINOSITOL 4-KINASE TYPE-II"/>
    <property type="match status" value="1"/>
</dbReference>
<evidence type="ECO:0000256" key="11">
    <source>
        <dbReference type="ARBA" id="ARBA00022599"/>
    </source>
</evidence>
<dbReference type="GeneTree" id="ENSGT00390000010434"/>
<dbReference type="Proteomes" id="UP000016666">
    <property type="component" value="Unassembled WGS sequence"/>
</dbReference>
<keyword evidence="14" id="KW-0967">Endosome</keyword>
<dbReference type="GO" id="GO:0005765">
    <property type="term" value="C:lysosomal membrane"/>
    <property type="evidence" value="ECO:0007669"/>
    <property type="project" value="TreeGrafter"/>
</dbReference>
<keyword evidence="25" id="KW-0968">Cytoplasmic vesicle</keyword>
<dbReference type="GO" id="GO:0045121">
    <property type="term" value="C:membrane raft"/>
    <property type="evidence" value="ECO:0007669"/>
    <property type="project" value="UniProtKB-SubCell"/>
</dbReference>
<evidence type="ECO:0000256" key="4">
    <source>
        <dbReference type="ARBA" id="ARBA00004279"/>
    </source>
</evidence>
<evidence type="ECO:0000256" key="17">
    <source>
        <dbReference type="ARBA" id="ARBA00023018"/>
    </source>
</evidence>
<dbReference type="GO" id="GO:0007030">
    <property type="term" value="P:Golgi organization"/>
    <property type="evidence" value="ECO:0007669"/>
    <property type="project" value="TreeGrafter"/>
</dbReference>
<comment type="similarity">
    <text evidence="8 29">Belongs to the PI3/PI4-kinase family. Type II PI4K subfamily.</text>
</comment>
<dbReference type="GO" id="GO:0043204">
    <property type="term" value="C:perikaryon"/>
    <property type="evidence" value="ECO:0007669"/>
    <property type="project" value="UniProtKB-SubCell"/>
</dbReference>
<keyword evidence="15 29" id="KW-0418">Kinase</keyword>
<evidence type="ECO:0000256" key="2">
    <source>
        <dbReference type="ARBA" id="ARBA00004173"/>
    </source>
</evidence>
<sequence>ASALFCSQKIIGVFKPKNEEPYGQLNPKWTKWLQKLCCPCCFGRDCLVLNQGYLSEAGASLVDQKLELNIVPRTKVRGWLLAPCPGEAFTWLSGSACAPSRGPAELWTRTAPAQASGSLVQGRACKTLRSVCQRACDNCQLSLLTPVLLSPQVVYLASETFNYSAIDRVKSRGKRLALEKVPKVGQRFNRIGLPPKVGSFQLFVEGYKDADYWLRRFEAEPLPENTNRQLLLQFERLVVLDYIIRNTDRGNDNWLIKYDCPLDSAGVRDSDWVVVKEPIIKLAAIDNGLAFPLKHPDSWRAYPFYWAWLPQAKIPFSQEIKDLILPKISDPNFVKDLEEDLYELFKKDPGFDRGQFHKQIAVMRGQVRQIGEAPEPHPVCLSVWGCWSTSSVPWWGSSGFAPLCCADPEPDSGAEGREEPPAPGADATRDRGNGAFPPARLQRVLHAELPEQEAFLLVVVAVGAAGRAQLPRTGTARGAGPLLWLGFDVLGRASSCGWRNPQLERRSRAGWARSRSGSLGAAWCAYSPAWGGAQGEVREVAASCSVPGILPVPPFPGLHVVLSTPAQAGIRPALCTSCQPSSSPLCLLLAPGLGRPGVGCTALPFLKSVLFSSSLSLFCPNPVQAAFLRGSSRCLSVRRGPS</sequence>
<evidence type="ECO:0000256" key="19">
    <source>
        <dbReference type="ARBA" id="ARBA00023098"/>
    </source>
</evidence>
<feature type="domain" description="PI3K/PI4K catalytic" evidence="31">
    <location>
        <begin position="1"/>
        <end position="393"/>
    </location>
</feature>
<evidence type="ECO:0000256" key="8">
    <source>
        <dbReference type="ARBA" id="ARBA00008941"/>
    </source>
</evidence>
<keyword evidence="13 29" id="KW-0547">Nucleotide-binding</keyword>
<evidence type="ECO:0000256" key="23">
    <source>
        <dbReference type="ARBA" id="ARBA00023273"/>
    </source>
</evidence>
<proteinExistence type="inferred from homology"/>
<dbReference type="GO" id="GO:0030425">
    <property type="term" value="C:dendrite"/>
    <property type="evidence" value="ECO:0007669"/>
    <property type="project" value="UniProtKB-SubCell"/>
</dbReference>
<dbReference type="InterPro" id="IPR000403">
    <property type="entry name" value="PI3/4_kinase_cat_dom"/>
</dbReference>
<dbReference type="GO" id="GO:0042734">
    <property type="term" value="C:presynaptic membrane"/>
    <property type="evidence" value="ECO:0007669"/>
    <property type="project" value="UniProtKB-SubCell"/>
</dbReference>
<evidence type="ECO:0000256" key="5">
    <source>
        <dbReference type="ARBA" id="ARBA00004285"/>
    </source>
</evidence>
<dbReference type="GO" id="GO:0005802">
    <property type="term" value="C:trans-Golgi network"/>
    <property type="evidence" value="ECO:0007669"/>
    <property type="project" value="TreeGrafter"/>
</dbReference>
<gene>
    <name evidence="32" type="primary">PI4K2A</name>
</gene>
<dbReference type="OMA" id="TERWEEP"/>
<evidence type="ECO:0000259" key="31">
    <source>
        <dbReference type="PROSITE" id="PS50290"/>
    </source>
</evidence>
<evidence type="ECO:0000256" key="6">
    <source>
        <dbReference type="ARBA" id="ARBA00004484"/>
    </source>
</evidence>
<keyword evidence="9" id="KW-1003">Cell membrane</keyword>
<evidence type="ECO:0000313" key="33">
    <source>
        <dbReference type="Proteomes" id="UP000016666"/>
    </source>
</evidence>
<name>A0A493SY44_ANAPP</name>
<evidence type="ECO:0000256" key="30">
    <source>
        <dbReference type="SAM" id="MobiDB-lite"/>
    </source>
</evidence>